<protein>
    <submittedName>
        <fullName evidence="1">Uncharacterized protein</fullName>
    </submittedName>
</protein>
<dbReference type="AlphaFoldDB" id="A0A2C9VJH8"/>
<gene>
    <name evidence="1" type="ORF">MANES_07G082000</name>
</gene>
<accession>A0A2C9VJH8</accession>
<reference evidence="1" key="1">
    <citation type="submission" date="2016-02" db="EMBL/GenBank/DDBJ databases">
        <title>WGS assembly of Manihot esculenta.</title>
        <authorList>
            <person name="Bredeson J.V."/>
            <person name="Prochnik S.E."/>
            <person name="Lyons J.B."/>
            <person name="Schmutz J."/>
            <person name="Grimwood J."/>
            <person name="Vrebalov J."/>
            <person name="Bart R.S."/>
            <person name="Amuge T."/>
            <person name="Ferguson M.E."/>
            <person name="Green R."/>
            <person name="Putnam N."/>
            <person name="Stites J."/>
            <person name="Rounsley S."/>
            <person name="Rokhsar D.S."/>
        </authorList>
    </citation>
    <scope>NUCLEOTIDE SEQUENCE [LARGE SCALE GENOMIC DNA]</scope>
    <source>
        <tissue evidence="1">Leaf</tissue>
    </source>
</reference>
<sequence>MILILIKSFAKLVKYIILEPCDIFVSSKADIISCIVLLGADTGTFLLLVYKSQLSRKQVLLF</sequence>
<name>A0A2C9VJH8_MANES</name>
<dbReference type="EMBL" id="CM004393">
    <property type="protein sequence ID" value="OAY45673.1"/>
    <property type="molecule type" value="Genomic_DNA"/>
</dbReference>
<proteinExistence type="predicted"/>
<organism evidence="1">
    <name type="scientific">Manihot esculenta</name>
    <name type="common">Cassava</name>
    <name type="synonym">Jatropha manihot</name>
    <dbReference type="NCBI Taxonomy" id="3983"/>
    <lineage>
        <taxon>Eukaryota</taxon>
        <taxon>Viridiplantae</taxon>
        <taxon>Streptophyta</taxon>
        <taxon>Embryophyta</taxon>
        <taxon>Tracheophyta</taxon>
        <taxon>Spermatophyta</taxon>
        <taxon>Magnoliopsida</taxon>
        <taxon>eudicotyledons</taxon>
        <taxon>Gunneridae</taxon>
        <taxon>Pentapetalae</taxon>
        <taxon>rosids</taxon>
        <taxon>fabids</taxon>
        <taxon>Malpighiales</taxon>
        <taxon>Euphorbiaceae</taxon>
        <taxon>Crotonoideae</taxon>
        <taxon>Manihoteae</taxon>
        <taxon>Manihot</taxon>
    </lineage>
</organism>
<evidence type="ECO:0000313" key="1">
    <source>
        <dbReference type="EMBL" id="OAY45673.1"/>
    </source>
</evidence>